<sequence length="216" mass="23796">MGGLKVIPAGEADIARSVAIEKVAYGPNVTSPILFPGPFEGNSDADREGHMLKMLHADPISCRWIQAVDENLIAQGQHGMVSFSMGYLWTSTVNPPPKRTWGPGTNPEACELLFGTMTKKWFERMGGKPHFYLKLLHTDPAHQKRGAATMLLRHFAALADEHGLESYLEATASGLPLYKKVGFEVVEVMETNFSKWGGPEKSETYLMLRKPGKPAN</sequence>
<dbReference type="EMBL" id="JANJQO010002452">
    <property type="protein sequence ID" value="KAJ2966959.1"/>
    <property type="molecule type" value="Genomic_DNA"/>
</dbReference>
<gene>
    <name evidence="1" type="ORF">NQ176_g9901</name>
</gene>
<protein>
    <submittedName>
        <fullName evidence="1">Uncharacterized protein</fullName>
    </submittedName>
</protein>
<name>A0ACC1MJD0_9HYPO</name>
<proteinExistence type="predicted"/>
<comment type="caution">
    <text evidence="1">The sequence shown here is derived from an EMBL/GenBank/DDBJ whole genome shotgun (WGS) entry which is preliminary data.</text>
</comment>
<accession>A0ACC1MJD0</accession>
<evidence type="ECO:0000313" key="2">
    <source>
        <dbReference type="Proteomes" id="UP001143910"/>
    </source>
</evidence>
<evidence type="ECO:0000313" key="1">
    <source>
        <dbReference type="EMBL" id="KAJ2966959.1"/>
    </source>
</evidence>
<dbReference type="Proteomes" id="UP001143910">
    <property type="component" value="Unassembled WGS sequence"/>
</dbReference>
<keyword evidence="2" id="KW-1185">Reference proteome</keyword>
<organism evidence="1 2">
    <name type="scientific">Zarea fungicola</name>
    <dbReference type="NCBI Taxonomy" id="93591"/>
    <lineage>
        <taxon>Eukaryota</taxon>
        <taxon>Fungi</taxon>
        <taxon>Dikarya</taxon>
        <taxon>Ascomycota</taxon>
        <taxon>Pezizomycotina</taxon>
        <taxon>Sordariomycetes</taxon>
        <taxon>Hypocreomycetidae</taxon>
        <taxon>Hypocreales</taxon>
        <taxon>Cordycipitaceae</taxon>
        <taxon>Zarea</taxon>
    </lineage>
</organism>
<reference evidence="1" key="1">
    <citation type="submission" date="2022-08" db="EMBL/GenBank/DDBJ databases">
        <title>Genome Sequence of Lecanicillium fungicola.</title>
        <authorList>
            <person name="Buettner E."/>
        </authorList>
    </citation>
    <scope>NUCLEOTIDE SEQUENCE</scope>
    <source>
        <strain evidence="1">Babe33</strain>
    </source>
</reference>